<dbReference type="InterPro" id="IPR002833">
    <property type="entry name" value="PTH2"/>
</dbReference>
<evidence type="ECO:0000313" key="4">
    <source>
        <dbReference type="EMBL" id="MDK6274880.1"/>
    </source>
</evidence>
<keyword evidence="2 4" id="KW-0378">Hydrolase</keyword>
<dbReference type="SUPFAM" id="SSF102462">
    <property type="entry name" value="Peptidyl-tRNA hydrolase II"/>
    <property type="match status" value="1"/>
</dbReference>
<dbReference type="GO" id="GO:0004045">
    <property type="term" value="F:peptidyl-tRNA hydrolase activity"/>
    <property type="evidence" value="ECO:0007669"/>
    <property type="project" value="UniProtKB-EC"/>
</dbReference>
<comment type="catalytic activity">
    <reaction evidence="3">
        <text>an N-acyl-L-alpha-aminoacyl-tRNA + H2O = an N-acyl-L-amino acid + a tRNA + H(+)</text>
        <dbReference type="Rhea" id="RHEA:54448"/>
        <dbReference type="Rhea" id="RHEA-COMP:10123"/>
        <dbReference type="Rhea" id="RHEA-COMP:13883"/>
        <dbReference type="ChEBI" id="CHEBI:15377"/>
        <dbReference type="ChEBI" id="CHEBI:15378"/>
        <dbReference type="ChEBI" id="CHEBI:59874"/>
        <dbReference type="ChEBI" id="CHEBI:78442"/>
        <dbReference type="ChEBI" id="CHEBI:138191"/>
        <dbReference type="EC" id="3.1.1.29"/>
    </reaction>
</comment>
<evidence type="ECO:0000256" key="1">
    <source>
        <dbReference type="ARBA" id="ARBA00013260"/>
    </source>
</evidence>
<reference evidence="4" key="1">
    <citation type="submission" date="2023-05" db="EMBL/GenBank/DDBJ databases">
        <title>Cataloging the Phylogenetic Diversity of Human Bladder Bacteria.</title>
        <authorList>
            <person name="Du J."/>
        </authorList>
    </citation>
    <scope>NUCLEOTIDE SEQUENCE</scope>
    <source>
        <strain evidence="4">UMB9978</strain>
    </source>
</reference>
<evidence type="ECO:0000256" key="2">
    <source>
        <dbReference type="ARBA" id="ARBA00022801"/>
    </source>
</evidence>
<name>A0AAP4C6Q0_9MICC</name>
<dbReference type="Proteomes" id="UP001240483">
    <property type="component" value="Unassembled WGS sequence"/>
</dbReference>
<dbReference type="EC" id="3.1.1.29" evidence="1"/>
<dbReference type="AlphaFoldDB" id="A0AAP4C6Q0"/>
<dbReference type="Pfam" id="PF01981">
    <property type="entry name" value="PTH2"/>
    <property type="match status" value="1"/>
</dbReference>
<accession>A0AAP4C6Q0</accession>
<dbReference type="RefSeq" id="WP_285332809.1">
    <property type="nucleotide sequence ID" value="NZ_JASODW010000003.1"/>
</dbReference>
<comment type="caution">
    <text evidence="4">The sequence shown here is derived from an EMBL/GenBank/DDBJ whole genome shotgun (WGS) entry which is preliminary data.</text>
</comment>
<sequence length="216" mass="22993">MPGVDLIQPIAVLKDPEALATHEDTCLAAALASVTAWLAFPDDPMWEPWMYGPDGRGGGQGKSVRRGKPKDFRALETAGAVMVSVGTAKAAALAPTEYPLTGRMKQLQVSGTEFEHTGELTVHGDMEAPRVLHIGIDTVLGMSTGKAAAQSAHAALTWAMQLSPEELEAWIEHDFPSTLIPLDRDGWRTTATNATVVIRDAGHTEIKSGSVTAVAW</sequence>
<dbReference type="Gene3D" id="3.40.1490.10">
    <property type="entry name" value="Bit1"/>
    <property type="match status" value="1"/>
</dbReference>
<evidence type="ECO:0000313" key="5">
    <source>
        <dbReference type="Proteomes" id="UP001240483"/>
    </source>
</evidence>
<proteinExistence type="predicted"/>
<gene>
    <name evidence="4" type="ORF">QP116_03855</name>
</gene>
<protein>
    <recommendedName>
        <fullName evidence="1">peptidyl-tRNA hydrolase</fullName>
        <ecNumber evidence="1">3.1.1.29</ecNumber>
    </recommendedName>
</protein>
<evidence type="ECO:0000256" key="3">
    <source>
        <dbReference type="ARBA" id="ARBA00048707"/>
    </source>
</evidence>
<dbReference type="EMBL" id="JASODW010000003">
    <property type="protein sequence ID" value="MDK6274880.1"/>
    <property type="molecule type" value="Genomic_DNA"/>
</dbReference>
<dbReference type="InterPro" id="IPR023476">
    <property type="entry name" value="Pep_tRNA_hydro_II_dom_sf"/>
</dbReference>
<organism evidence="4 5">
    <name type="scientific">Pseudoglutamicibacter cumminsii</name>
    <dbReference type="NCBI Taxonomy" id="156979"/>
    <lineage>
        <taxon>Bacteria</taxon>
        <taxon>Bacillati</taxon>
        <taxon>Actinomycetota</taxon>
        <taxon>Actinomycetes</taxon>
        <taxon>Micrococcales</taxon>
        <taxon>Micrococcaceae</taxon>
        <taxon>Pseudoglutamicibacter</taxon>
    </lineage>
</organism>